<dbReference type="RefSeq" id="WP_083046743.1">
    <property type="nucleotide sequence ID" value="NZ_AP022575.1"/>
</dbReference>
<keyword evidence="2" id="KW-1185">Reference proteome</keyword>
<dbReference type="Proteomes" id="UP000467236">
    <property type="component" value="Chromosome"/>
</dbReference>
<name>A0A7I7MTE7_9MYCO</name>
<evidence type="ECO:0000313" key="2">
    <source>
        <dbReference type="Proteomes" id="UP000467236"/>
    </source>
</evidence>
<dbReference type="AlphaFoldDB" id="A0A7I7MTE7"/>
<sequence length="72" mass="7900">MSYPGCVSATGPEPKYRPVDLDVNAASWILVQLLGMTIRFVVERPPIATEAFAEEMTRLVQGHPIANVSVMQ</sequence>
<evidence type="ECO:0000313" key="1">
    <source>
        <dbReference type="EMBL" id="BBX75445.1"/>
    </source>
</evidence>
<accession>A0A7I7MTE7</accession>
<proteinExistence type="predicted"/>
<gene>
    <name evidence="1" type="ORF">MSHI_33510</name>
</gene>
<dbReference type="OrthoDB" id="5242390at2"/>
<organism evidence="1 2">
    <name type="scientific">Mycobacterium shinjukuense</name>
    <dbReference type="NCBI Taxonomy" id="398694"/>
    <lineage>
        <taxon>Bacteria</taxon>
        <taxon>Bacillati</taxon>
        <taxon>Actinomycetota</taxon>
        <taxon>Actinomycetes</taxon>
        <taxon>Mycobacteriales</taxon>
        <taxon>Mycobacteriaceae</taxon>
        <taxon>Mycobacterium</taxon>
    </lineage>
</organism>
<dbReference type="EMBL" id="AP022575">
    <property type="protein sequence ID" value="BBX75445.1"/>
    <property type="molecule type" value="Genomic_DNA"/>
</dbReference>
<reference evidence="1 2" key="1">
    <citation type="journal article" date="2019" name="Emerg. Microbes Infect.">
        <title>Comprehensive subspecies identification of 175 nontuberculous mycobacteria species based on 7547 genomic profiles.</title>
        <authorList>
            <person name="Matsumoto Y."/>
            <person name="Kinjo T."/>
            <person name="Motooka D."/>
            <person name="Nabeya D."/>
            <person name="Jung N."/>
            <person name="Uechi K."/>
            <person name="Horii T."/>
            <person name="Iida T."/>
            <person name="Fujita J."/>
            <person name="Nakamura S."/>
        </authorList>
    </citation>
    <scope>NUCLEOTIDE SEQUENCE [LARGE SCALE GENOMIC DNA]</scope>
    <source>
        <strain evidence="1 2">JCM 14233</strain>
    </source>
</reference>
<dbReference type="KEGG" id="mshj:MSHI_33510"/>
<protein>
    <submittedName>
        <fullName evidence="1">Uncharacterized protein</fullName>
    </submittedName>
</protein>